<evidence type="ECO:0000313" key="1">
    <source>
        <dbReference type="EMBL" id="KAG7317700.1"/>
    </source>
</evidence>
<accession>A0A9D3NAV2</accession>
<dbReference type="OrthoDB" id="8929563at2759"/>
<comment type="caution">
    <text evidence="1">The sequence shown here is derived from an EMBL/GenBank/DDBJ whole genome shotgun (WGS) entry which is preliminary data.</text>
</comment>
<dbReference type="GO" id="GO:0072345">
    <property type="term" value="F:NAADP-sensitive calcium-release channel activity"/>
    <property type="evidence" value="ECO:0007669"/>
    <property type="project" value="TreeGrafter"/>
</dbReference>
<organism evidence="1 2">
    <name type="scientific">Hemibagrus wyckioides</name>
    <dbReference type="NCBI Taxonomy" id="337641"/>
    <lineage>
        <taxon>Eukaryota</taxon>
        <taxon>Metazoa</taxon>
        <taxon>Chordata</taxon>
        <taxon>Craniata</taxon>
        <taxon>Vertebrata</taxon>
        <taxon>Euteleostomi</taxon>
        <taxon>Actinopterygii</taxon>
        <taxon>Neopterygii</taxon>
        <taxon>Teleostei</taxon>
        <taxon>Ostariophysi</taxon>
        <taxon>Siluriformes</taxon>
        <taxon>Bagridae</taxon>
        <taxon>Hemibagrus</taxon>
    </lineage>
</organism>
<dbReference type="AlphaFoldDB" id="A0A9D3NAV2"/>
<dbReference type="InterPro" id="IPR039031">
    <property type="entry name" value="Mucolipin"/>
</dbReference>
<dbReference type="PANTHER" id="PTHR12127:SF5">
    <property type="entry name" value="MUCOLIPIN-3"/>
    <property type="match status" value="1"/>
</dbReference>
<proteinExistence type="predicted"/>
<name>A0A9D3NAV2_9TELE</name>
<sequence>MVSECLFSLINGDDMFATFKKMQQKSYLQQQLDGNPMSELQAFISEYKDHPNSGSYRVEERSSHCLFCCTRRSVYLHCFVHMGQCWLSFLTKSPTENQFNEVSAYTVYLTDDSNVALFPGGVSGVFSTLDLTPRGHYEVHGEDMDSTPAAGCTSQRFAFMRTPAAASADSPSQRAIPSPFTATKTFQSSCKDDDTAGLEDIIDKIEE</sequence>
<protein>
    <submittedName>
        <fullName evidence="1">Uncharacterized protein</fullName>
    </submittedName>
</protein>
<dbReference type="PANTHER" id="PTHR12127">
    <property type="entry name" value="MUCOLIPIN"/>
    <property type="match status" value="1"/>
</dbReference>
<dbReference type="GO" id="GO:0005765">
    <property type="term" value="C:lysosomal membrane"/>
    <property type="evidence" value="ECO:0007669"/>
    <property type="project" value="TreeGrafter"/>
</dbReference>
<keyword evidence="2" id="KW-1185">Reference proteome</keyword>
<gene>
    <name evidence="1" type="ORF">KOW79_018735</name>
</gene>
<dbReference type="Proteomes" id="UP000824219">
    <property type="component" value="Linkage Group LG23"/>
</dbReference>
<dbReference type="EMBL" id="JAHKSW010000023">
    <property type="protein sequence ID" value="KAG7317700.1"/>
    <property type="molecule type" value="Genomic_DNA"/>
</dbReference>
<reference evidence="1 2" key="1">
    <citation type="submission" date="2021-06" db="EMBL/GenBank/DDBJ databases">
        <title>Chromosome-level genome assembly of the red-tail catfish (Hemibagrus wyckioides).</title>
        <authorList>
            <person name="Shao F."/>
        </authorList>
    </citation>
    <scope>NUCLEOTIDE SEQUENCE [LARGE SCALE GENOMIC DNA]</scope>
    <source>
        <strain evidence="1">EC202008001</strain>
        <tissue evidence="1">Blood</tissue>
    </source>
</reference>
<dbReference type="GO" id="GO:0005886">
    <property type="term" value="C:plasma membrane"/>
    <property type="evidence" value="ECO:0007669"/>
    <property type="project" value="TreeGrafter"/>
</dbReference>
<evidence type="ECO:0000313" key="2">
    <source>
        <dbReference type="Proteomes" id="UP000824219"/>
    </source>
</evidence>